<evidence type="ECO:0000256" key="2">
    <source>
        <dbReference type="SAM" id="Phobius"/>
    </source>
</evidence>
<feature type="region of interest" description="Disordered" evidence="1">
    <location>
        <begin position="165"/>
        <end position="227"/>
    </location>
</feature>
<proteinExistence type="predicted"/>
<accession>A0A2K4MP45</accession>
<sequence length="355" mass="41669">MPRAGCLRPLPGRQPQLPDLQRLRSQHQRLLRRQRARPLENQRHHHGPRRAVVRRRPGNRQRRLPQHLHRHRQYRHQRPARQLRRQLRWPDRHLPQQRFPQQLSARLLPRRHIQGPPHRPCRAAGRRLPQRKIPRRQHHAGGIHPGIRQCLGRQYADLQRQHHHPRLYQRGPTEQRCQPAPQLGRQHHHRPEQPARQLQTRRRSRPGQQQRREKNADGAALQLDGQRSRLMRRQTGFTLLEMMISLLVLAVGVLGLLRLQTELLHSQMAANDYNTATNLAQAVLEQRHNGALVDCAQADYAAFRGNGALSRFRCRREEKDNTITVYMQWTDSQGDENTLRLSAPTVLNVVPPPAK</sequence>
<keyword evidence="2" id="KW-0472">Membrane</keyword>
<protein>
    <recommendedName>
        <fullName evidence="5">Type IV pilus modification protein PilV</fullName>
    </recommendedName>
</protein>
<feature type="compositionally biased region" description="Basic residues" evidence="1">
    <location>
        <begin position="108"/>
        <end position="141"/>
    </location>
</feature>
<keyword evidence="2" id="KW-1133">Transmembrane helix</keyword>
<evidence type="ECO:0008006" key="5">
    <source>
        <dbReference type="Google" id="ProtNLM"/>
    </source>
</evidence>
<feature type="region of interest" description="Disordered" evidence="1">
    <location>
        <begin position="1"/>
        <end position="146"/>
    </location>
</feature>
<feature type="transmembrane region" description="Helical" evidence="2">
    <location>
        <begin position="237"/>
        <end position="257"/>
    </location>
</feature>
<dbReference type="Proteomes" id="UP000236416">
    <property type="component" value="Unassembled WGS sequence"/>
</dbReference>
<dbReference type="PROSITE" id="PS00409">
    <property type="entry name" value="PROKAR_NTER_METHYL"/>
    <property type="match status" value="1"/>
</dbReference>
<evidence type="ECO:0000313" key="3">
    <source>
        <dbReference type="EMBL" id="POA98864.1"/>
    </source>
</evidence>
<feature type="compositionally biased region" description="Basic residues" evidence="1">
    <location>
        <begin position="43"/>
        <end position="87"/>
    </location>
</feature>
<dbReference type="AlphaFoldDB" id="A0A2K4MP45"/>
<reference evidence="3 4" key="1">
    <citation type="submission" date="2018-01" db="EMBL/GenBank/DDBJ databases">
        <title>Genomic Sequence of Chromobacterium MWU13-2610 from wild cranberry bogs within the Cape Cod National Seashore.</title>
        <authorList>
            <person name="O'Hara-Hanley K."/>
            <person name="Soby S."/>
            <person name="Harrison A."/>
        </authorList>
    </citation>
    <scope>NUCLEOTIDE SEQUENCE [LARGE SCALE GENOMIC DNA]</scope>
    <source>
        <strain evidence="3 4">MWU13-2610</strain>
    </source>
</reference>
<keyword evidence="2" id="KW-0812">Transmembrane</keyword>
<dbReference type="Pfam" id="PF07963">
    <property type="entry name" value="N_methyl"/>
    <property type="match status" value="1"/>
</dbReference>
<name>A0A2K4MP45_9NEIS</name>
<comment type="caution">
    <text evidence="3">The sequence shown here is derived from an EMBL/GenBank/DDBJ whole genome shotgun (WGS) entry which is preliminary data.</text>
</comment>
<feature type="compositionally biased region" description="Low complexity" evidence="1">
    <location>
        <begin position="7"/>
        <end position="20"/>
    </location>
</feature>
<dbReference type="InterPro" id="IPR012902">
    <property type="entry name" value="N_methyl_site"/>
</dbReference>
<feature type="compositionally biased region" description="Basic residues" evidence="1">
    <location>
        <begin position="24"/>
        <end position="36"/>
    </location>
</feature>
<dbReference type="NCBIfam" id="TIGR02532">
    <property type="entry name" value="IV_pilin_GFxxxE"/>
    <property type="match status" value="1"/>
</dbReference>
<evidence type="ECO:0000313" key="4">
    <source>
        <dbReference type="Proteomes" id="UP000236416"/>
    </source>
</evidence>
<organism evidence="3 4">
    <name type="scientific">Chromobacterium sinusclupearum</name>
    <dbReference type="NCBI Taxonomy" id="2077146"/>
    <lineage>
        <taxon>Bacteria</taxon>
        <taxon>Pseudomonadati</taxon>
        <taxon>Pseudomonadota</taxon>
        <taxon>Betaproteobacteria</taxon>
        <taxon>Neisseriales</taxon>
        <taxon>Chromobacteriaceae</taxon>
        <taxon>Chromobacterium</taxon>
    </lineage>
</organism>
<dbReference type="EMBL" id="PPTF01000033">
    <property type="protein sequence ID" value="POA98864.1"/>
    <property type="molecule type" value="Genomic_DNA"/>
</dbReference>
<evidence type="ECO:0000256" key="1">
    <source>
        <dbReference type="SAM" id="MobiDB-lite"/>
    </source>
</evidence>
<keyword evidence="4" id="KW-1185">Reference proteome</keyword>
<gene>
    <name evidence="3" type="ORF">C2134_09645</name>
</gene>